<keyword evidence="7 9" id="KW-1133">Transmembrane helix</keyword>
<dbReference type="GO" id="GO:0015421">
    <property type="term" value="F:ABC-type oligopeptide transporter activity"/>
    <property type="evidence" value="ECO:0007669"/>
    <property type="project" value="TreeGrafter"/>
</dbReference>
<keyword evidence="13" id="KW-1185">Reference proteome</keyword>
<evidence type="ECO:0000259" key="11">
    <source>
        <dbReference type="PROSITE" id="PS50929"/>
    </source>
</evidence>
<dbReference type="RefSeq" id="WP_031504569.1">
    <property type="nucleotide sequence ID" value="NC_022795.1"/>
</dbReference>
<dbReference type="InterPro" id="IPR011527">
    <property type="entry name" value="ABC1_TM_dom"/>
</dbReference>
<dbReference type="KEGG" id="phy:AJ81_06510"/>
<dbReference type="PANTHER" id="PTHR43394">
    <property type="entry name" value="ATP-DEPENDENT PERMEASE MDL1, MITOCHONDRIAL"/>
    <property type="match status" value="1"/>
</dbReference>
<dbReference type="InterPro" id="IPR003439">
    <property type="entry name" value="ABC_transporter-like_ATP-bd"/>
</dbReference>
<dbReference type="InterPro" id="IPR027417">
    <property type="entry name" value="P-loop_NTPase"/>
</dbReference>
<evidence type="ECO:0000256" key="9">
    <source>
        <dbReference type="SAM" id="Phobius"/>
    </source>
</evidence>
<dbReference type="STRING" id="1123384.AJ81_06510"/>
<name>A0A0X1KRK6_9THEM</name>
<dbReference type="OrthoDB" id="40044at2"/>
<keyword evidence="3" id="KW-1003">Cell membrane</keyword>
<dbReference type="PANTHER" id="PTHR43394:SF1">
    <property type="entry name" value="ATP-BINDING CASSETTE SUB-FAMILY B MEMBER 10, MITOCHONDRIAL"/>
    <property type="match status" value="1"/>
</dbReference>
<feature type="domain" description="ABC transmembrane type-1" evidence="11">
    <location>
        <begin position="16"/>
        <end position="298"/>
    </location>
</feature>
<dbReference type="PROSITE" id="PS50893">
    <property type="entry name" value="ABC_TRANSPORTER_2"/>
    <property type="match status" value="1"/>
</dbReference>
<feature type="transmembrane region" description="Helical" evidence="9">
    <location>
        <begin position="235"/>
        <end position="258"/>
    </location>
</feature>
<dbReference type="EMBL" id="CP007141">
    <property type="protein sequence ID" value="AJC73902.1"/>
    <property type="molecule type" value="Genomic_DNA"/>
</dbReference>
<evidence type="ECO:0000256" key="8">
    <source>
        <dbReference type="ARBA" id="ARBA00023136"/>
    </source>
</evidence>
<accession>A0A0X1KRK6</accession>
<feature type="transmembrane region" description="Helical" evidence="9">
    <location>
        <begin position="12"/>
        <end position="31"/>
    </location>
</feature>
<dbReference type="Pfam" id="PF00664">
    <property type="entry name" value="ABC_membrane"/>
    <property type="match status" value="1"/>
</dbReference>
<dbReference type="FunFam" id="3.40.50.300:FF:000854">
    <property type="entry name" value="Multidrug ABC transporter ATP-binding protein"/>
    <property type="match status" value="1"/>
</dbReference>
<evidence type="ECO:0000256" key="4">
    <source>
        <dbReference type="ARBA" id="ARBA00022692"/>
    </source>
</evidence>
<keyword evidence="5" id="KW-0547">Nucleotide-binding</keyword>
<dbReference type="InterPro" id="IPR039421">
    <property type="entry name" value="Type_1_exporter"/>
</dbReference>
<sequence>MIKILKYLKPYLWLVIVTVSLVIVDSYVTLYLPDLMSQIVDKGITKGNVDYIWQIGGKMLLVSLIQVVAIVVMSYTSSRAAMCAGRDIRADLFKKIQSFSLAEIDKFSTASLITRTTNDITQIQQALVMIQRMVIRAPIVAVGSIFMAISKNAKLTMILLISVPLASLALYLIFSKVMPLFKSMQKKIDRLNLVLRERVTGIRVIRAFNKEEYEKNRFEEANLDLTRTALKVNRIGAIVFPIMTIIMNFTIVALIWFGAKQIDAGQLQVGGMMAVMQYVMQVLFSFIMISLIFVFLPRASVSAQRVLEVLATEPSVREPEQFEEPAGEGVVQFENVTFHYPGAKEPALRNVSFIAKPGQVTAIIGNTGSGKTTILNLIMRFYDVTEGSVKIDGVDVRKIPFEKLRKMIGYAPQRPIIFSGTIAENIRFGRREITDDDIFKAADIAQVNEFALKLPEGLNAQVAQGGTNLSGGQKQRISIARAIAGKHKIYLFDDTFSAVDFRTDAKIRARLMKELKDATVIIVAQRVATIMHADQIVVLKDGRVEGIGRHEELMRSCLVYRDIVFSQISEEEATIGGGLNGR</sequence>
<evidence type="ECO:0000256" key="1">
    <source>
        <dbReference type="ARBA" id="ARBA00004651"/>
    </source>
</evidence>
<keyword evidence="2" id="KW-0813">Transport</keyword>
<dbReference type="SUPFAM" id="SSF90123">
    <property type="entry name" value="ABC transporter transmembrane region"/>
    <property type="match status" value="1"/>
</dbReference>
<feature type="domain" description="ABC transporter" evidence="10">
    <location>
        <begin position="331"/>
        <end position="566"/>
    </location>
</feature>
<dbReference type="GO" id="GO:0016887">
    <property type="term" value="F:ATP hydrolysis activity"/>
    <property type="evidence" value="ECO:0007669"/>
    <property type="project" value="InterPro"/>
</dbReference>
<evidence type="ECO:0000256" key="3">
    <source>
        <dbReference type="ARBA" id="ARBA00022475"/>
    </source>
</evidence>
<reference evidence="12 13" key="1">
    <citation type="submission" date="2014-01" db="EMBL/GenBank/DDBJ databases">
        <title>Genome sequencing of Thermotog hypogea.</title>
        <authorList>
            <person name="Zhang X."/>
            <person name="Alvare G."/>
            <person name="Fristensky B."/>
            <person name="Chen L."/>
            <person name="Suen T."/>
            <person name="Chen Q."/>
            <person name="Ma K."/>
        </authorList>
    </citation>
    <scope>NUCLEOTIDE SEQUENCE [LARGE SCALE GENOMIC DNA]</scope>
    <source>
        <strain evidence="12 13">DSM 11164</strain>
    </source>
</reference>
<dbReference type="GO" id="GO:0005886">
    <property type="term" value="C:plasma membrane"/>
    <property type="evidence" value="ECO:0007669"/>
    <property type="project" value="UniProtKB-SubCell"/>
</dbReference>
<gene>
    <name evidence="12" type="ORF">AJ81_06510</name>
</gene>
<dbReference type="CDD" id="cd18548">
    <property type="entry name" value="ABC_6TM_Tm287_like"/>
    <property type="match status" value="1"/>
</dbReference>
<evidence type="ECO:0000256" key="7">
    <source>
        <dbReference type="ARBA" id="ARBA00022989"/>
    </source>
</evidence>
<protein>
    <submittedName>
        <fullName evidence="12">Multidrug ABC transporter ATP-binding protein</fullName>
    </submittedName>
</protein>
<dbReference type="Gene3D" id="3.40.50.300">
    <property type="entry name" value="P-loop containing nucleotide triphosphate hydrolases"/>
    <property type="match status" value="1"/>
</dbReference>
<comment type="subcellular location">
    <subcellularLocation>
        <location evidence="1">Cell membrane</location>
        <topology evidence="1">Multi-pass membrane protein</topology>
    </subcellularLocation>
</comment>
<dbReference type="SUPFAM" id="SSF52540">
    <property type="entry name" value="P-loop containing nucleoside triphosphate hydrolases"/>
    <property type="match status" value="1"/>
</dbReference>
<evidence type="ECO:0000256" key="5">
    <source>
        <dbReference type="ARBA" id="ARBA00022741"/>
    </source>
</evidence>
<evidence type="ECO:0000256" key="6">
    <source>
        <dbReference type="ARBA" id="ARBA00022840"/>
    </source>
</evidence>
<dbReference type="Gene3D" id="1.20.1560.10">
    <property type="entry name" value="ABC transporter type 1, transmembrane domain"/>
    <property type="match status" value="1"/>
</dbReference>
<feature type="transmembrane region" description="Helical" evidence="9">
    <location>
        <begin position="133"/>
        <end position="149"/>
    </location>
</feature>
<feature type="transmembrane region" description="Helical" evidence="9">
    <location>
        <begin position="278"/>
        <end position="296"/>
    </location>
</feature>
<evidence type="ECO:0000259" key="10">
    <source>
        <dbReference type="PROSITE" id="PS50893"/>
    </source>
</evidence>
<dbReference type="FunFam" id="1.20.1560.10:FF:000040">
    <property type="entry name" value="Multidrug ABC transporter ATP-binding protein"/>
    <property type="match status" value="1"/>
</dbReference>
<feature type="transmembrane region" description="Helical" evidence="9">
    <location>
        <begin position="155"/>
        <end position="174"/>
    </location>
</feature>
<evidence type="ECO:0000313" key="12">
    <source>
        <dbReference type="EMBL" id="AJC73902.1"/>
    </source>
</evidence>
<dbReference type="PaxDb" id="1123384-AJ81_06510"/>
<dbReference type="InterPro" id="IPR017871">
    <property type="entry name" value="ABC_transporter-like_CS"/>
</dbReference>
<evidence type="ECO:0000313" key="13">
    <source>
        <dbReference type="Proteomes" id="UP000077469"/>
    </source>
</evidence>
<feature type="transmembrane region" description="Helical" evidence="9">
    <location>
        <begin position="51"/>
        <end position="72"/>
    </location>
</feature>
<dbReference type="GO" id="GO:0005524">
    <property type="term" value="F:ATP binding"/>
    <property type="evidence" value="ECO:0007669"/>
    <property type="project" value="UniProtKB-KW"/>
</dbReference>
<dbReference type="Proteomes" id="UP000077469">
    <property type="component" value="Chromosome"/>
</dbReference>
<keyword evidence="6 12" id="KW-0067">ATP-binding</keyword>
<dbReference type="Pfam" id="PF00005">
    <property type="entry name" value="ABC_tran"/>
    <property type="match status" value="1"/>
</dbReference>
<evidence type="ECO:0000256" key="2">
    <source>
        <dbReference type="ARBA" id="ARBA00022448"/>
    </source>
</evidence>
<dbReference type="InterPro" id="IPR036640">
    <property type="entry name" value="ABC1_TM_sf"/>
</dbReference>
<dbReference type="PROSITE" id="PS50929">
    <property type="entry name" value="ABC_TM1F"/>
    <property type="match status" value="1"/>
</dbReference>
<organism evidence="12 13">
    <name type="scientific">Pseudothermotoga hypogea DSM 11164 = NBRC 106472</name>
    <dbReference type="NCBI Taxonomy" id="1123384"/>
    <lineage>
        <taxon>Bacteria</taxon>
        <taxon>Thermotogati</taxon>
        <taxon>Thermotogota</taxon>
        <taxon>Thermotogae</taxon>
        <taxon>Thermotogales</taxon>
        <taxon>Thermotogaceae</taxon>
        <taxon>Pseudothermotoga</taxon>
    </lineage>
</organism>
<dbReference type="PROSITE" id="PS00211">
    <property type="entry name" value="ABC_TRANSPORTER_1"/>
    <property type="match status" value="1"/>
</dbReference>
<keyword evidence="8 9" id="KW-0472">Membrane</keyword>
<dbReference type="AlphaFoldDB" id="A0A0X1KRK6"/>
<dbReference type="InterPro" id="IPR003593">
    <property type="entry name" value="AAA+_ATPase"/>
</dbReference>
<proteinExistence type="predicted"/>
<keyword evidence="4 9" id="KW-0812">Transmembrane</keyword>
<dbReference type="SMART" id="SM00382">
    <property type="entry name" value="AAA"/>
    <property type="match status" value="1"/>
</dbReference>
<dbReference type="PATRIC" id="fig|1123384.7.peg.1311"/>